<dbReference type="InterPro" id="IPR001279">
    <property type="entry name" value="Metallo-B-lactamas"/>
</dbReference>
<dbReference type="PANTHER" id="PTHR30619:SF1">
    <property type="entry name" value="RECOMBINATION PROTEIN 2"/>
    <property type="match status" value="1"/>
</dbReference>
<dbReference type="SMART" id="SM00849">
    <property type="entry name" value="Lactamase_B"/>
    <property type="match status" value="1"/>
</dbReference>
<evidence type="ECO:0000259" key="7">
    <source>
        <dbReference type="SMART" id="SM00849"/>
    </source>
</evidence>
<dbReference type="EMBL" id="JANLCM010000003">
    <property type="protein sequence ID" value="MCS5720297.1"/>
    <property type="molecule type" value="Genomic_DNA"/>
</dbReference>
<feature type="transmembrane region" description="Helical" evidence="6">
    <location>
        <begin position="501"/>
        <end position="526"/>
    </location>
</feature>
<dbReference type="Pfam" id="PF00753">
    <property type="entry name" value="Lactamase_B"/>
    <property type="match status" value="1"/>
</dbReference>
<gene>
    <name evidence="8" type="ORF">N1027_19395</name>
</gene>
<evidence type="ECO:0000256" key="6">
    <source>
        <dbReference type="SAM" id="Phobius"/>
    </source>
</evidence>
<evidence type="ECO:0000256" key="5">
    <source>
        <dbReference type="ARBA" id="ARBA00023136"/>
    </source>
</evidence>
<name>A0ABT2GVP9_9MICO</name>
<feature type="transmembrane region" description="Helical" evidence="6">
    <location>
        <begin position="452"/>
        <end position="469"/>
    </location>
</feature>
<keyword evidence="5 6" id="KW-0472">Membrane</keyword>
<dbReference type="PANTHER" id="PTHR30619">
    <property type="entry name" value="DNA INTERNALIZATION/COMPETENCE PROTEIN COMEC/REC2"/>
    <property type="match status" value="1"/>
</dbReference>
<feature type="transmembrane region" description="Helical" evidence="6">
    <location>
        <begin position="254"/>
        <end position="275"/>
    </location>
</feature>
<dbReference type="RefSeq" id="WP_259510584.1">
    <property type="nucleotide sequence ID" value="NZ_JANLCM010000003.1"/>
</dbReference>
<keyword evidence="4 6" id="KW-1133">Transmembrane helix</keyword>
<reference evidence="8" key="1">
    <citation type="submission" date="2022-08" db="EMBL/GenBank/DDBJ databases">
        <authorList>
            <person name="Deng Y."/>
            <person name="Han X.-F."/>
            <person name="Zhang Y.-Q."/>
        </authorList>
    </citation>
    <scope>NUCLEOTIDE SEQUENCE</scope>
    <source>
        <strain evidence="8">CPCC 205763</strain>
    </source>
</reference>
<dbReference type="NCBIfam" id="TIGR00360">
    <property type="entry name" value="ComEC_N-term"/>
    <property type="match status" value="1"/>
</dbReference>
<dbReference type="SUPFAM" id="SSF56281">
    <property type="entry name" value="Metallo-hydrolase/oxidoreductase"/>
    <property type="match status" value="1"/>
</dbReference>
<sequence length="779" mass="79957">MRADLRLALPAALAWAAAWLLAGAPDLAAPATVAAWLITAAATVSLLARAVSGGSARLRTGRLPSVVLAGAAVALVCSSAFALGHLRHPPELEGGRSRAGEALVTITGVAKPAASAAFGADADGQRVTVDAVLDSFIAGDTRTQARAPTLVFATIAQGARLPIGSSFRVHGTLTPLAAGESNEFLLFARDGPQAERGPPWYLDWADTVRTGFRHTTAHLPGDGADLLAGLAIGDDSSVVPALHDAMTVSGLTHLTAVSGANCAIVVSAVMLVGGALGLRRRLRVGVSVLVLGLFVVLVTPEPSVLRAATMAVIVLVALAAGRPSSGLPPLCLSVVVLLALDPWLARSAGFALSVLATAGLLLLTRPLASVGERFLPRWLALAVAVPVAAQLACQPVLFLLTPQITPYTLPANILAEPAAAAVSVLGLVVCLLGVVAPSLGALVAWLPWLPSAWIAAVARFFASAPFAAIPVPDGALAASVTVVLTLLFLVAVFASRRHPRLAPLAGLLAVLSVVVGAGTVAGGALARSAAVPRDWQVAACDIGQGDAVLLHSRDQIALVDVGPDPRPLADCLERMQVHRIDLLVLTHYDRDHVGGLDAVIGRVDTVLVGPTDGPADERLLAELRAGGAQVADAARGQSGAFGDYRWDILWPRAASPLAGNEASVTVLFTGPLRLIFLGDLGEQAQDAVRAANRIGPVDVVKVAHHGSADQSERLYGDIRAVIGLVSVGEGNSYGHPTDRLLGILGRVGTRAFRTDLEGLIVVSGTSATLAIWTEKGEPP</sequence>
<comment type="caution">
    <text evidence="8">The sequence shown here is derived from an EMBL/GenBank/DDBJ whole genome shotgun (WGS) entry which is preliminary data.</text>
</comment>
<dbReference type="InterPro" id="IPR035681">
    <property type="entry name" value="ComA-like_MBL"/>
</dbReference>
<comment type="subcellular location">
    <subcellularLocation>
        <location evidence="1">Cell membrane</location>
        <topology evidence="1">Multi-pass membrane protein</topology>
    </subcellularLocation>
</comment>
<feature type="transmembrane region" description="Helical" evidence="6">
    <location>
        <begin position="379"/>
        <end position="400"/>
    </location>
</feature>
<keyword evidence="3 6" id="KW-0812">Transmembrane</keyword>
<organism evidence="8 9">
    <name type="scientific">Herbiconiux aconitum</name>
    <dbReference type="NCBI Taxonomy" id="2970913"/>
    <lineage>
        <taxon>Bacteria</taxon>
        <taxon>Bacillati</taxon>
        <taxon>Actinomycetota</taxon>
        <taxon>Actinomycetes</taxon>
        <taxon>Micrococcales</taxon>
        <taxon>Microbacteriaceae</taxon>
        <taxon>Herbiconiux</taxon>
    </lineage>
</organism>
<feature type="transmembrane region" description="Helical" evidence="6">
    <location>
        <begin position="33"/>
        <end position="51"/>
    </location>
</feature>
<evidence type="ECO:0000313" key="9">
    <source>
        <dbReference type="Proteomes" id="UP001165584"/>
    </source>
</evidence>
<feature type="transmembrane region" description="Helical" evidence="6">
    <location>
        <begin position="282"/>
        <end position="298"/>
    </location>
</feature>
<dbReference type="Proteomes" id="UP001165584">
    <property type="component" value="Unassembled WGS sequence"/>
</dbReference>
<keyword evidence="9" id="KW-1185">Reference proteome</keyword>
<dbReference type="InterPro" id="IPR052159">
    <property type="entry name" value="Competence_DNA_uptake"/>
</dbReference>
<evidence type="ECO:0000256" key="3">
    <source>
        <dbReference type="ARBA" id="ARBA00022692"/>
    </source>
</evidence>
<feature type="transmembrane region" description="Helical" evidence="6">
    <location>
        <begin position="475"/>
        <end position="494"/>
    </location>
</feature>
<dbReference type="InterPro" id="IPR036866">
    <property type="entry name" value="RibonucZ/Hydroxyglut_hydro"/>
</dbReference>
<dbReference type="Gene3D" id="3.60.15.10">
    <property type="entry name" value="Ribonuclease Z/Hydroxyacylglutathione hydrolase-like"/>
    <property type="match status" value="1"/>
</dbReference>
<feature type="transmembrane region" description="Helical" evidence="6">
    <location>
        <begin position="63"/>
        <end position="83"/>
    </location>
</feature>
<evidence type="ECO:0000256" key="1">
    <source>
        <dbReference type="ARBA" id="ARBA00004651"/>
    </source>
</evidence>
<feature type="domain" description="Metallo-beta-lactamase" evidence="7">
    <location>
        <begin position="544"/>
        <end position="731"/>
    </location>
</feature>
<dbReference type="Pfam" id="PF03772">
    <property type="entry name" value="Competence"/>
    <property type="match status" value="1"/>
</dbReference>
<evidence type="ECO:0000313" key="8">
    <source>
        <dbReference type="EMBL" id="MCS5720297.1"/>
    </source>
</evidence>
<dbReference type="InterPro" id="IPR004477">
    <property type="entry name" value="ComEC_N"/>
</dbReference>
<protein>
    <submittedName>
        <fullName evidence="8">ComEC/Rec2 family competence protein</fullName>
    </submittedName>
</protein>
<keyword evidence="2" id="KW-1003">Cell membrane</keyword>
<evidence type="ECO:0000256" key="4">
    <source>
        <dbReference type="ARBA" id="ARBA00022989"/>
    </source>
</evidence>
<dbReference type="CDD" id="cd07731">
    <property type="entry name" value="ComA-like_MBL-fold"/>
    <property type="match status" value="1"/>
</dbReference>
<proteinExistence type="predicted"/>
<feature type="transmembrane region" description="Helical" evidence="6">
    <location>
        <begin position="420"/>
        <end position="445"/>
    </location>
</feature>
<evidence type="ECO:0000256" key="2">
    <source>
        <dbReference type="ARBA" id="ARBA00022475"/>
    </source>
</evidence>
<feature type="transmembrane region" description="Helical" evidence="6">
    <location>
        <begin position="350"/>
        <end position="367"/>
    </location>
</feature>
<accession>A0ABT2GVP9</accession>